<comment type="similarity">
    <text evidence="1">Belongs to the sigma-70 factor family. ECF subfamily.</text>
</comment>
<feature type="domain" description="RNA polymerase sigma factor 70 region 4 type 2" evidence="6">
    <location>
        <begin position="109"/>
        <end position="161"/>
    </location>
</feature>
<dbReference type="Gene3D" id="1.10.1740.10">
    <property type="match status" value="1"/>
</dbReference>
<evidence type="ECO:0000256" key="4">
    <source>
        <dbReference type="ARBA" id="ARBA00023163"/>
    </source>
</evidence>
<dbReference type="InterPro" id="IPR013324">
    <property type="entry name" value="RNA_pol_sigma_r3/r4-like"/>
</dbReference>
<dbReference type="InterPro" id="IPR013249">
    <property type="entry name" value="RNA_pol_sigma70_r4_t2"/>
</dbReference>
<evidence type="ECO:0000313" key="7">
    <source>
        <dbReference type="EMBL" id="ATI80481.1"/>
    </source>
</evidence>
<protein>
    <submittedName>
        <fullName evidence="7">RNA polymerase subunit sigma-24</fullName>
    </submittedName>
</protein>
<dbReference type="NCBIfam" id="TIGR02937">
    <property type="entry name" value="sigma70-ECF"/>
    <property type="match status" value="1"/>
</dbReference>
<evidence type="ECO:0000256" key="3">
    <source>
        <dbReference type="ARBA" id="ARBA00023082"/>
    </source>
</evidence>
<dbReference type="Proteomes" id="UP000219422">
    <property type="component" value="Chromosome"/>
</dbReference>
<evidence type="ECO:0000256" key="2">
    <source>
        <dbReference type="ARBA" id="ARBA00023015"/>
    </source>
</evidence>
<evidence type="ECO:0000259" key="5">
    <source>
        <dbReference type="Pfam" id="PF04542"/>
    </source>
</evidence>
<dbReference type="GeneID" id="57777374"/>
<gene>
    <name evidence="7" type="ORF">A6768_11030</name>
</gene>
<keyword evidence="3" id="KW-0731">Sigma factor</keyword>
<dbReference type="InterPro" id="IPR014284">
    <property type="entry name" value="RNA_pol_sigma-70_dom"/>
</dbReference>
<dbReference type="InterPro" id="IPR039425">
    <property type="entry name" value="RNA_pol_sigma-70-like"/>
</dbReference>
<proteinExistence type="inferred from homology"/>
<sequence>MPSNATALTRLLLAERNTLLRLAQRIVGTTPAAEDVTQSLWFRVQRIDDEPPIINKRAFLYRLATNLATDHLRAASRQRKIFDSGELPIEIAADIPSAETRLVDRERLRRLEAALEELPLRCRQVFTLRRIDGLPADEVAEKLGITLNAVAKHVRIAVRHCHARLQDDADA</sequence>
<dbReference type="EMBL" id="CP023741">
    <property type="protein sequence ID" value="ATI80481.1"/>
    <property type="molecule type" value="Genomic_DNA"/>
</dbReference>
<dbReference type="PANTHER" id="PTHR43133">
    <property type="entry name" value="RNA POLYMERASE ECF-TYPE SIGMA FACTO"/>
    <property type="match status" value="1"/>
</dbReference>
<dbReference type="PANTHER" id="PTHR43133:SF63">
    <property type="entry name" value="RNA POLYMERASE SIGMA FACTOR FECI-RELATED"/>
    <property type="match status" value="1"/>
</dbReference>
<dbReference type="Pfam" id="PF04542">
    <property type="entry name" value="Sigma70_r2"/>
    <property type="match status" value="1"/>
</dbReference>
<dbReference type="SUPFAM" id="SSF88659">
    <property type="entry name" value="Sigma3 and sigma4 domains of RNA polymerase sigma factors"/>
    <property type="match status" value="1"/>
</dbReference>
<feature type="domain" description="RNA polymerase sigma-70 region 2" evidence="5">
    <location>
        <begin position="15"/>
        <end position="77"/>
    </location>
</feature>
<organism evidence="7 8">
    <name type="scientific">Sphingobium yanoikuyae</name>
    <name type="common">Sphingomonas yanoikuyae</name>
    <dbReference type="NCBI Taxonomy" id="13690"/>
    <lineage>
        <taxon>Bacteria</taxon>
        <taxon>Pseudomonadati</taxon>
        <taxon>Pseudomonadota</taxon>
        <taxon>Alphaproteobacteria</taxon>
        <taxon>Sphingomonadales</taxon>
        <taxon>Sphingomonadaceae</taxon>
        <taxon>Sphingobium</taxon>
    </lineage>
</organism>
<reference evidence="7 8" key="1">
    <citation type="submission" date="2017-10" db="EMBL/GenBank/DDBJ databases">
        <title>Sphingobium yanoikuyae S72.</title>
        <authorList>
            <person name="Sanchez E."/>
            <person name="Bustos P."/>
            <person name="Mendoza P."/>
            <person name="Guo X."/>
            <person name="Mendoza A."/>
        </authorList>
    </citation>
    <scope>NUCLEOTIDE SEQUENCE [LARGE SCALE GENOMIC DNA]</scope>
    <source>
        <strain evidence="7 8">S72</strain>
    </source>
</reference>
<accession>A0A291MZP4</accession>
<dbReference type="KEGG" id="sya:A6768_11030"/>
<dbReference type="InterPro" id="IPR013325">
    <property type="entry name" value="RNA_pol_sigma_r2"/>
</dbReference>
<dbReference type="Pfam" id="PF08281">
    <property type="entry name" value="Sigma70_r4_2"/>
    <property type="match status" value="1"/>
</dbReference>
<evidence type="ECO:0000259" key="6">
    <source>
        <dbReference type="Pfam" id="PF08281"/>
    </source>
</evidence>
<dbReference type="RefSeq" id="WP_097383614.1">
    <property type="nucleotide sequence ID" value="NZ_CP023741.1"/>
</dbReference>
<name>A0A291MZP4_SPHYA</name>
<dbReference type="GO" id="GO:0016987">
    <property type="term" value="F:sigma factor activity"/>
    <property type="evidence" value="ECO:0007669"/>
    <property type="project" value="UniProtKB-KW"/>
</dbReference>
<dbReference type="GO" id="GO:0003677">
    <property type="term" value="F:DNA binding"/>
    <property type="evidence" value="ECO:0007669"/>
    <property type="project" value="InterPro"/>
</dbReference>
<dbReference type="GO" id="GO:0006352">
    <property type="term" value="P:DNA-templated transcription initiation"/>
    <property type="evidence" value="ECO:0007669"/>
    <property type="project" value="InterPro"/>
</dbReference>
<dbReference type="InterPro" id="IPR036388">
    <property type="entry name" value="WH-like_DNA-bd_sf"/>
</dbReference>
<dbReference type="Gene3D" id="1.10.10.10">
    <property type="entry name" value="Winged helix-like DNA-binding domain superfamily/Winged helix DNA-binding domain"/>
    <property type="match status" value="1"/>
</dbReference>
<evidence type="ECO:0000313" key="8">
    <source>
        <dbReference type="Proteomes" id="UP000219422"/>
    </source>
</evidence>
<keyword evidence="4" id="KW-0804">Transcription</keyword>
<dbReference type="AlphaFoldDB" id="A0A291MZP4"/>
<dbReference type="SUPFAM" id="SSF88946">
    <property type="entry name" value="Sigma2 domain of RNA polymerase sigma factors"/>
    <property type="match status" value="1"/>
</dbReference>
<dbReference type="InterPro" id="IPR007627">
    <property type="entry name" value="RNA_pol_sigma70_r2"/>
</dbReference>
<evidence type="ECO:0000256" key="1">
    <source>
        <dbReference type="ARBA" id="ARBA00010641"/>
    </source>
</evidence>
<keyword evidence="2" id="KW-0805">Transcription regulation</keyword>